<protein>
    <submittedName>
        <fullName evidence="1">Succinoglycan biosynthesis protein ExoI</fullName>
    </submittedName>
</protein>
<dbReference type="EMBL" id="CABFNB010000125">
    <property type="protein sequence ID" value="VTZ64355.1"/>
    <property type="molecule type" value="Genomic_DNA"/>
</dbReference>
<evidence type="ECO:0000313" key="1">
    <source>
        <dbReference type="EMBL" id="VTZ64355.1"/>
    </source>
</evidence>
<proteinExistence type="predicted"/>
<sequence>MRRCHGVAYRCGRQDVLELDTFLAESHPTRCGFGERDRFKRIVSVCFRADGRDVNRWLVESGNAVDWERFSKGAYAEARKGGRSRRAGIWKGRFQLPCTARAQRMKGEPSCYVAGRWRWPR</sequence>
<accession>A0A508X944</accession>
<organism evidence="1">
    <name type="scientific">Sinorhizobium medicae</name>
    <dbReference type="NCBI Taxonomy" id="110321"/>
    <lineage>
        <taxon>Bacteria</taxon>
        <taxon>Pseudomonadati</taxon>
        <taxon>Pseudomonadota</taxon>
        <taxon>Alphaproteobacteria</taxon>
        <taxon>Hyphomicrobiales</taxon>
        <taxon>Rhizobiaceae</taxon>
        <taxon>Sinorhizobium/Ensifer group</taxon>
        <taxon>Sinorhizobium</taxon>
    </lineage>
</organism>
<dbReference type="InterPro" id="IPR035437">
    <property type="entry name" value="SNase_OB-fold_sf"/>
</dbReference>
<dbReference type="Gene3D" id="2.40.50.90">
    <property type="match status" value="1"/>
</dbReference>
<dbReference type="SUPFAM" id="SSF50199">
    <property type="entry name" value="Staphylococcal nuclease"/>
    <property type="match status" value="1"/>
</dbReference>
<name>A0A508X944_9HYPH</name>
<reference evidence="1" key="1">
    <citation type="submission" date="2019-06" db="EMBL/GenBank/DDBJ databases">
        <authorList>
            <person name="Le Quere A."/>
            <person name="Colella S."/>
        </authorList>
    </citation>
    <scope>NUCLEOTIDE SEQUENCE</scope>
    <source>
        <strain evidence="1">EmedicaeMD41</strain>
    </source>
</reference>
<dbReference type="Proteomes" id="UP000507954">
    <property type="component" value="Unassembled WGS sequence"/>
</dbReference>
<dbReference type="AlphaFoldDB" id="A0A508X944"/>
<gene>
    <name evidence="1" type="ORF">EMEDMD4_570235</name>
</gene>